<dbReference type="RefSeq" id="WP_310865662.1">
    <property type="nucleotide sequence ID" value="NZ_JAVLSF010000010.1"/>
</dbReference>
<reference evidence="1" key="1">
    <citation type="submission" date="2023-04" db="EMBL/GenBank/DDBJ databases">
        <title>Genomic characterization of faba bean (Vicia faba) microsymbionts in Mexican soils.</title>
        <authorList>
            <person name="Rivera Orduna F.N."/>
            <person name="Guevara-Luna J."/>
            <person name="Yan J."/>
            <person name="Arroyo-Herrera I."/>
            <person name="Li Y."/>
            <person name="Vasquez-Murrieta M.S."/>
            <person name="Wang E.T."/>
        </authorList>
    </citation>
    <scope>NUCLEOTIDE SEQUENCE</scope>
    <source>
        <strain evidence="1">CH26</strain>
    </source>
</reference>
<name>A0AAJ2GWQ7_9HYPH</name>
<dbReference type="InterPro" id="IPR002514">
    <property type="entry name" value="Transposase_8"/>
</dbReference>
<evidence type="ECO:0000313" key="2">
    <source>
        <dbReference type="Proteomes" id="UP001268610"/>
    </source>
</evidence>
<organism evidence="1 2">
    <name type="scientific">Rhizobium hidalgonense</name>
    <dbReference type="NCBI Taxonomy" id="1538159"/>
    <lineage>
        <taxon>Bacteria</taxon>
        <taxon>Pseudomonadati</taxon>
        <taxon>Pseudomonadota</taxon>
        <taxon>Alphaproteobacteria</taxon>
        <taxon>Hyphomicrobiales</taxon>
        <taxon>Rhizobiaceae</taxon>
        <taxon>Rhizobium/Agrobacterium group</taxon>
        <taxon>Rhizobium</taxon>
    </lineage>
</organism>
<dbReference type="Proteomes" id="UP001268610">
    <property type="component" value="Unassembled WGS sequence"/>
</dbReference>
<gene>
    <name evidence="1" type="ORF">RJJ65_18635</name>
</gene>
<sequence length="43" mass="4920">MEIVDSGRRRRFSKEAKLAIVAESYSAPRQVTATARRHGITRF</sequence>
<dbReference type="AlphaFoldDB" id="A0AAJ2GWQ7"/>
<dbReference type="GO" id="GO:0043565">
    <property type="term" value="F:sequence-specific DNA binding"/>
    <property type="evidence" value="ECO:0007669"/>
    <property type="project" value="InterPro"/>
</dbReference>
<dbReference type="GO" id="GO:0004803">
    <property type="term" value="F:transposase activity"/>
    <property type="evidence" value="ECO:0007669"/>
    <property type="project" value="InterPro"/>
</dbReference>
<dbReference type="InterPro" id="IPR010921">
    <property type="entry name" value="Trp_repressor/repl_initiator"/>
</dbReference>
<proteinExistence type="predicted"/>
<protein>
    <submittedName>
        <fullName evidence="1">Transposase</fullName>
    </submittedName>
</protein>
<dbReference type="SUPFAM" id="SSF48295">
    <property type="entry name" value="TrpR-like"/>
    <property type="match status" value="1"/>
</dbReference>
<comment type="caution">
    <text evidence="1">The sequence shown here is derived from an EMBL/GenBank/DDBJ whole genome shotgun (WGS) entry which is preliminary data.</text>
</comment>
<dbReference type="GO" id="GO:0006313">
    <property type="term" value="P:DNA transposition"/>
    <property type="evidence" value="ECO:0007669"/>
    <property type="project" value="InterPro"/>
</dbReference>
<dbReference type="EMBL" id="JAVLSF010000010">
    <property type="protein sequence ID" value="MDR9774639.1"/>
    <property type="molecule type" value="Genomic_DNA"/>
</dbReference>
<evidence type="ECO:0000313" key="1">
    <source>
        <dbReference type="EMBL" id="MDR9774639.1"/>
    </source>
</evidence>
<dbReference type="Pfam" id="PF01527">
    <property type="entry name" value="HTH_Tnp_1"/>
    <property type="match status" value="1"/>
</dbReference>
<accession>A0AAJ2GWQ7</accession>